<protein>
    <submittedName>
        <fullName evidence="1">Uncharacterized protein</fullName>
    </submittedName>
</protein>
<keyword evidence="2" id="KW-1185">Reference proteome</keyword>
<evidence type="ECO:0000313" key="2">
    <source>
        <dbReference type="Proteomes" id="UP000225706"/>
    </source>
</evidence>
<reference evidence="2" key="1">
    <citation type="journal article" date="2017" name="bioRxiv">
        <title>Comparative analysis of the genomes of Stylophora pistillata and Acropora digitifera provides evidence for extensive differences between species of corals.</title>
        <authorList>
            <person name="Voolstra C.R."/>
            <person name="Li Y."/>
            <person name="Liew Y.J."/>
            <person name="Baumgarten S."/>
            <person name="Zoccola D."/>
            <person name="Flot J.-F."/>
            <person name="Tambutte S."/>
            <person name="Allemand D."/>
            <person name="Aranda M."/>
        </authorList>
    </citation>
    <scope>NUCLEOTIDE SEQUENCE [LARGE SCALE GENOMIC DNA]</scope>
</reference>
<proteinExistence type="predicted"/>
<dbReference type="AlphaFoldDB" id="A0A2B4SRE3"/>
<dbReference type="EMBL" id="LSMT01000033">
    <property type="protein sequence ID" value="PFX31653.1"/>
    <property type="molecule type" value="Genomic_DNA"/>
</dbReference>
<accession>A0A2B4SRE3</accession>
<sequence length="72" mass="8276">MFLLKIAKDDDSPIFVEIGGKPPISSSLLLFRDVHVSHHVEVLDPSSKDSSSSHNLFNEEFHYMFHQWCSVF</sequence>
<evidence type="ECO:0000313" key="1">
    <source>
        <dbReference type="EMBL" id="PFX31653.1"/>
    </source>
</evidence>
<organism evidence="1 2">
    <name type="scientific">Stylophora pistillata</name>
    <name type="common">Smooth cauliflower coral</name>
    <dbReference type="NCBI Taxonomy" id="50429"/>
    <lineage>
        <taxon>Eukaryota</taxon>
        <taxon>Metazoa</taxon>
        <taxon>Cnidaria</taxon>
        <taxon>Anthozoa</taxon>
        <taxon>Hexacorallia</taxon>
        <taxon>Scleractinia</taxon>
        <taxon>Astrocoeniina</taxon>
        <taxon>Pocilloporidae</taxon>
        <taxon>Stylophora</taxon>
    </lineage>
</organism>
<comment type="caution">
    <text evidence="1">The sequence shown here is derived from an EMBL/GenBank/DDBJ whole genome shotgun (WGS) entry which is preliminary data.</text>
</comment>
<dbReference type="Proteomes" id="UP000225706">
    <property type="component" value="Unassembled WGS sequence"/>
</dbReference>
<gene>
    <name evidence="1" type="ORF">AWC38_SpisGene3514</name>
</gene>
<name>A0A2B4SRE3_STYPI</name>